<evidence type="ECO:0000313" key="6">
    <source>
        <dbReference type="Proteomes" id="UP000034683"/>
    </source>
</evidence>
<evidence type="ECO:0000313" key="5">
    <source>
        <dbReference type="EMBL" id="KKP87901.1"/>
    </source>
</evidence>
<comment type="similarity">
    <text evidence="1">Belongs to the GTP cyclohydrolase I type 2/NIF3 family.</text>
</comment>
<evidence type="ECO:0000256" key="4">
    <source>
        <dbReference type="PIRSR" id="PIRSR602678-1"/>
    </source>
</evidence>
<evidence type="ECO:0000256" key="2">
    <source>
        <dbReference type="ARBA" id="ARBA00022112"/>
    </source>
</evidence>
<dbReference type="EMBL" id="LBRA01000019">
    <property type="protein sequence ID" value="KKP87901.1"/>
    <property type="molecule type" value="Genomic_DNA"/>
</dbReference>
<dbReference type="InterPro" id="IPR036069">
    <property type="entry name" value="DUF34/NIF3_sf"/>
</dbReference>
<reference evidence="5 6" key="1">
    <citation type="journal article" date="2015" name="Nature">
        <title>rRNA introns, odd ribosomes, and small enigmatic genomes across a large radiation of phyla.</title>
        <authorList>
            <person name="Brown C.T."/>
            <person name="Hug L.A."/>
            <person name="Thomas B.C."/>
            <person name="Sharon I."/>
            <person name="Castelle C.J."/>
            <person name="Singh A."/>
            <person name="Wilkins M.J."/>
            <person name="Williams K.H."/>
            <person name="Banfield J.F."/>
        </authorList>
    </citation>
    <scope>NUCLEOTIDE SEQUENCE [LARGE SCALE GENOMIC DNA]</scope>
</reference>
<feature type="binding site" evidence="4">
    <location>
        <position position="122"/>
    </location>
    <ligand>
        <name>a divalent metal cation</name>
        <dbReference type="ChEBI" id="CHEBI:60240"/>
        <label>1</label>
    </ligand>
</feature>
<feature type="binding site" evidence="4">
    <location>
        <position position="244"/>
    </location>
    <ligand>
        <name>a divalent metal cation</name>
        <dbReference type="ChEBI" id="CHEBI:60240"/>
        <label>1</label>
    </ligand>
</feature>
<proteinExistence type="inferred from homology"/>
<keyword evidence="3 4" id="KW-0479">Metal-binding</keyword>
<dbReference type="GO" id="GO:0046872">
    <property type="term" value="F:metal ion binding"/>
    <property type="evidence" value="ECO:0007669"/>
    <property type="project" value="UniProtKB-KW"/>
</dbReference>
<dbReference type="GO" id="GO:0005737">
    <property type="term" value="C:cytoplasm"/>
    <property type="evidence" value="ECO:0007669"/>
    <property type="project" value="TreeGrafter"/>
</dbReference>
<name>A0A0G0DGL8_9BACT</name>
<dbReference type="FunFam" id="3.40.1390.30:FF:000001">
    <property type="entry name" value="GTP cyclohydrolase 1 type 2"/>
    <property type="match status" value="1"/>
</dbReference>
<protein>
    <recommendedName>
        <fullName evidence="2">GTP cyclohydrolase 1 type 2 homolog</fullName>
    </recommendedName>
</protein>
<sequence length="272" mass="30821">MIVVDVINLKNRFFVLISIDMKKLNNIVRFLNDYLKINEIKDDSWNGLQFEGKEEVKRIGFAVDSGLDVVKKATEEKVDMLIVHHGLFWSKSNPSVAYGMKEKIKKLFDNDISLYASHLPLDMHREIGNNAQLLKLLGAKINGEFVFYEGKNIGWLGKFVKPVDLGFIEKKINDSFKVKCYVLPFGKRIIETIAVCSGGGDYKDLQEAIDKGVDLFLTGDRSYAYHAAKDFKINVIFAGHYSTETVGVKALAEVLKKKFKVETIFIDVPTDL</sequence>
<dbReference type="SUPFAM" id="SSF102705">
    <property type="entry name" value="NIF3 (NGG1p interacting factor 3)-like"/>
    <property type="match status" value="1"/>
</dbReference>
<dbReference type="InterPro" id="IPR002678">
    <property type="entry name" value="DUF34/NIF3"/>
</dbReference>
<dbReference type="NCBIfam" id="TIGR00486">
    <property type="entry name" value="YbgI_SA1388"/>
    <property type="match status" value="1"/>
</dbReference>
<dbReference type="Pfam" id="PF01784">
    <property type="entry name" value="DUF34_NIF3"/>
    <property type="match status" value="1"/>
</dbReference>
<feature type="binding site" evidence="4">
    <location>
        <position position="240"/>
    </location>
    <ligand>
        <name>a divalent metal cation</name>
        <dbReference type="ChEBI" id="CHEBI:60240"/>
        <label>1</label>
    </ligand>
</feature>
<feature type="binding site" evidence="4">
    <location>
        <position position="84"/>
    </location>
    <ligand>
        <name>a divalent metal cation</name>
        <dbReference type="ChEBI" id="CHEBI:60240"/>
        <label>1</label>
    </ligand>
</feature>
<feature type="binding site" evidence="4">
    <location>
        <position position="85"/>
    </location>
    <ligand>
        <name>a divalent metal cation</name>
        <dbReference type="ChEBI" id="CHEBI:60240"/>
        <label>1</label>
    </ligand>
</feature>
<organism evidence="5 6">
    <name type="scientific">Candidatus Nomurabacteria bacterium GW2011_GWA2_35_80</name>
    <dbReference type="NCBI Taxonomy" id="1618733"/>
    <lineage>
        <taxon>Bacteria</taxon>
        <taxon>Candidatus Nomuraibacteriota</taxon>
    </lineage>
</organism>
<dbReference type="Gene3D" id="3.40.1390.30">
    <property type="entry name" value="NIF3 (NGG1p interacting factor 3)-like"/>
    <property type="match status" value="2"/>
</dbReference>
<dbReference type="PANTHER" id="PTHR13799:SF14">
    <property type="entry name" value="GTP CYCLOHYDROLASE 1 TYPE 2 HOMOLOG"/>
    <property type="match status" value="1"/>
</dbReference>
<dbReference type="PATRIC" id="fig|1618733.3.peg.364"/>
<comment type="caution">
    <text evidence="5">The sequence shown here is derived from an EMBL/GenBank/DDBJ whole genome shotgun (WGS) entry which is preliminary data.</text>
</comment>
<dbReference type="Proteomes" id="UP000034683">
    <property type="component" value="Unassembled WGS sequence"/>
</dbReference>
<dbReference type="AlphaFoldDB" id="A0A0G0DGL8"/>
<dbReference type="PANTHER" id="PTHR13799">
    <property type="entry name" value="NGG1 INTERACTING FACTOR 3"/>
    <property type="match status" value="1"/>
</dbReference>
<accession>A0A0G0DGL8</accession>
<evidence type="ECO:0000256" key="1">
    <source>
        <dbReference type="ARBA" id="ARBA00006964"/>
    </source>
</evidence>
<evidence type="ECO:0000256" key="3">
    <source>
        <dbReference type="ARBA" id="ARBA00022723"/>
    </source>
</evidence>
<gene>
    <name evidence="5" type="ORF">UR92_C0019G0004</name>
</gene>